<sequence>MPRIAVHGSATRSLAPERGTIYLSVNVAGDARADVLAAAQRAHAAVAAAARRHVDAGDATGWQSPDVRVWAFSDWVLVPAGRGVAPGQQEQVTRYRAGADVQVTFTRLDALGELVAQAGALDGVDVLRVEWTLTDTTRDDLLRMVRAEASRDALGRAEDYAAALDLSPVRLVALYEEGLHPGLGLQPDGPSPRHLARASALETGGFDLRPHDIEVTARVTAELESGH</sequence>
<dbReference type="RefSeq" id="WP_129202169.1">
    <property type="nucleotide sequence ID" value="NZ_CP035495.1"/>
</dbReference>
<dbReference type="KEGG" id="xyl:ET495_01895"/>
<dbReference type="PANTHER" id="PTHR34387:SF2">
    <property type="entry name" value="SLR1258 PROTEIN"/>
    <property type="match status" value="1"/>
</dbReference>
<gene>
    <name evidence="1" type="ORF">ET495_01895</name>
</gene>
<keyword evidence="2" id="KW-1185">Reference proteome</keyword>
<evidence type="ECO:0000313" key="2">
    <source>
        <dbReference type="Proteomes" id="UP000291758"/>
    </source>
</evidence>
<dbReference type="Gene3D" id="3.30.110.170">
    <property type="entry name" value="Protein of unknown function (DUF541), domain 1"/>
    <property type="match status" value="1"/>
</dbReference>
<dbReference type="InterPro" id="IPR052022">
    <property type="entry name" value="26kDa_periplasmic_antigen"/>
</dbReference>
<dbReference type="PANTHER" id="PTHR34387">
    <property type="entry name" value="SLR1258 PROTEIN"/>
    <property type="match status" value="1"/>
</dbReference>
<protein>
    <submittedName>
        <fullName evidence="1">SIMPL domain-containing protein</fullName>
    </submittedName>
</protein>
<dbReference type="InterPro" id="IPR007497">
    <property type="entry name" value="SIMPL/DUF541"/>
</dbReference>
<dbReference type="OrthoDB" id="3724496at2"/>
<proteinExistence type="predicted"/>
<dbReference type="Gene3D" id="3.30.70.2970">
    <property type="entry name" value="Protein of unknown function (DUF541), domain 2"/>
    <property type="match status" value="1"/>
</dbReference>
<name>A0A4P6ELT3_9MICO</name>
<accession>A0A4P6ELT3</accession>
<evidence type="ECO:0000313" key="1">
    <source>
        <dbReference type="EMBL" id="QAY62229.1"/>
    </source>
</evidence>
<organism evidence="1 2">
    <name type="scientific">Xylanimonas allomyrinae</name>
    <dbReference type="NCBI Taxonomy" id="2509459"/>
    <lineage>
        <taxon>Bacteria</taxon>
        <taxon>Bacillati</taxon>
        <taxon>Actinomycetota</taxon>
        <taxon>Actinomycetes</taxon>
        <taxon>Micrococcales</taxon>
        <taxon>Promicromonosporaceae</taxon>
        <taxon>Xylanimonas</taxon>
    </lineage>
</organism>
<dbReference type="Proteomes" id="UP000291758">
    <property type="component" value="Chromosome"/>
</dbReference>
<dbReference type="Pfam" id="PF04402">
    <property type="entry name" value="SIMPL"/>
    <property type="match status" value="1"/>
</dbReference>
<dbReference type="GO" id="GO:0006974">
    <property type="term" value="P:DNA damage response"/>
    <property type="evidence" value="ECO:0007669"/>
    <property type="project" value="TreeGrafter"/>
</dbReference>
<dbReference type="EMBL" id="CP035495">
    <property type="protein sequence ID" value="QAY62229.1"/>
    <property type="molecule type" value="Genomic_DNA"/>
</dbReference>
<dbReference type="AlphaFoldDB" id="A0A4P6ELT3"/>
<reference evidence="1 2" key="1">
    <citation type="submission" date="2019-01" db="EMBL/GenBank/DDBJ databases">
        <title>Genome sequencing of strain 2JSPR-7.</title>
        <authorList>
            <person name="Heo J."/>
            <person name="Kim S.-J."/>
            <person name="Kim J.-S."/>
            <person name="Hong S.-B."/>
            <person name="Kwon S.-W."/>
        </authorList>
    </citation>
    <scope>NUCLEOTIDE SEQUENCE [LARGE SCALE GENOMIC DNA]</scope>
    <source>
        <strain evidence="1 2">2JSPR-7</strain>
    </source>
</reference>